<sequence length="39" mass="4517">MATLVLKVDRVTVHLEDRPVKWRLSSCLTEDIHDASILR</sequence>
<name>A0ABV2L5C6_9HYPH</name>
<gene>
    <name evidence="1" type="ORF">ABID43_001527</name>
</gene>
<dbReference type="EMBL" id="JBEPMM010000003">
    <property type="protein sequence ID" value="MET3691996.1"/>
    <property type="molecule type" value="Genomic_DNA"/>
</dbReference>
<evidence type="ECO:0000313" key="1">
    <source>
        <dbReference type="EMBL" id="MET3691996.1"/>
    </source>
</evidence>
<evidence type="ECO:0000313" key="2">
    <source>
        <dbReference type="Proteomes" id="UP001549145"/>
    </source>
</evidence>
<accession>A0ABV2L5C6</accession>
<comment type="caution">
    <text evidence="1">The sequence shown here is derived from an EMBL/GenBank/DDBJ whole genome shotgun (WGS) entry which is preliminary data.</text>
</comment>
<reference evidence="1 2" key="1">
    <citation type="submission" date="2024-06" db="EMBL/GenBank/DDBJ databases">
        <title>Genomic Encyclopedia of Type Strains, Phase IV (KMG-IV): sequencing the most valuable type-strain genomes for metagenomic binning, comparative biology and taxonomic classification.</title>
        <authorList>
            <person name="Goeker M."/>
        </authorList>
    </citation>
    <scope>NUCLEOTIDE SEQUENCE [LARGE SCALE GENOMIC DNA]</scope>
    <source>
        <strain evidence="1 2">DSM 21331</strain>
    </source>
</reference>
<keyword evidence="2" id="KW-1185">Reference proteome</keyword>
<proteinExistence type="predicted"/>
<dbReference type="Proteomes" id="UP001549145">
    <property type="component" value="Unassembled WGS sequence"/>
</dbReference>
<organism evidence="1 2">
    <name type="scientific">Methylobacterium goesingense</name>
    <dbReference type="NCBI Taxonomy" id="243690"/>
    <lineage>
        <taxon>Bacteria</taxon>
        <taxon>Pseudomonadati</taxon>
        <taxon>Pseudomonadota</taxon>
        <taxon>Alphaproteobacteria</taxon>
        <taxon>Hyphomicrobiales</taxon>
        <taxon>Methylobacteriaceae</taxon>
        <taxon>Methylobacterium</taxon>
    </lineage>
</organism>
<protein>
    <submittedName>
        <fullName evidence="1">Uncharacterized protein</fullName>
    </submittedName>
</protein>